<dbReference type="RefSeq" id="WP_203168057.1">
    <property type="nucleotide sequence ID" value="NZ_JAEVLS010000003.1"/>
</dbReference>
<dbReference type="Proteomes" id="UP000661077">
    <property type="component" value="Unassembled WGS sequence"/>
</dbReference>
<evidence type="ECO:0000313" key="2">
    <source>
        <dbReference type="EMBL" id="MBM0105984.1"/>
    </source>
</evidence>
<name>A0ABS1WYC2_9GAMM</name>
<dbReference type="PROSITE" id="PS51257">
    <property type="entry name" value="PROKAR_LIPOPROTEIN"/>
    <property type="match status" value="1"/>
</dbReference>
<evidence type="ECO:0000313" key="3">
    <source>
        <dbReference type="Proteomes" id="UP000661077"/>
    </source>
</evidence>
<feature type="signal peptide" evidence="1">
    <location>
        <begin position="1"/>
        <end position="17"/>
    </location>
</feature>
<gene>
    <name evidence="2" type="ORF">JM946_14725</name>
</gene>
<feature type="chain" id="PRO_5045442354" evidence="1">
    <location>
        <begin position="18"/>
        <end position="199"/>
    </location>
</feature>
<evidence type="ECO:0000256" key="1">
    <source>
        <dbReference type="SAM" id="SignalP"/>
    </source>
</evidence>
<organism evidence="2 3">
    <name type="scientific">Steroidobacter gossypii</name>
    <dbReference type="NCBI Taxonomy" id="2805490"/>
    <lineage>
        <taxon>Bacteria</taxon>
        <taxon>Pseudomonadati</taxon>
        <taxon>Pseudomonadota</taxon>
        <taxon>Gammaproteobacteria</taxon>
        <taxon>Steroidobacterales</taxon>
        <taxon>Steroidobacteraceae</taxon>
        <taxon>Steroidobacter</taxon>
    </lineage>
</organism>
<accession>A0ABS1WYC2</accession>
<sequence length="199" mass="21999">MKYSVLLLLLSLAGCMAQPTVTSWLDPVSVATITSQTQPLVLARVTSSSKINRRDFAQLMAIEVNRMGARRLYLTLIPRTSGDLTPKQMTSFESSFGEIEIRTEERMLVLNQYAGDVAELGIGDPTLPLPISGSTFIYYPIERDDLRALATSTRIELAALGVPNRPQYYEEWKDGRRSLSDFLGQLPGETSAAQRGEAP</sequence>
<proteinExistence type="predicted"/>
<protein>
    <submittedName>
        <fullName evidence="2">Uncharacterized protein</fullName>
    </submittedName>
</protein>
<dbReference type="EMBL" id="JAEVLS010000003">
    <property type="protein sequence ID" value="MBM0105984.1"/>
    <property type="molecule type" value="Genomic_DNA"/>
</dbReference>
<comment type="caution">
    <text evidence="2">The sequence shown here is derived from an EMBL/GenBank/DDBJ whole genome shotgun (WGS) entry which is preliminary data.</text>
</comment>
<keyword evidence="3" id="KW-1185">Reference proteome</keyword>
<keyword evidence="1" id="KW-0732">Signal</keyword>
<reference evidence="2 3" key="1">
    <citation type="journal article" date="2021" name="Int. J. Syst. Evol. Microbiol.">
        <title>Steroidobacter gossypii sp. nov., isolated from soil of cotton cropping field.</title>
        <authorList>
            <person name="Huang R."/>
            <person name="Yang S."/>
            <person name="Zhen C."/>
            <person name="Liu W."/>
        </authorList>
    </citation>
    <scope>NUCLEOTIDE SEQUENCE [LARGE SCALE GENOMIC DNA]</scope>
    <source>
        <strain evidence="2 3">S1-65</strain>
    </source>
</reference>